<reference evidence="2" key="1">
    <citation type="journal article" date="2019" name="Int. J. Syst. Evol. Microbiol.">
        <title>The Global Catalogue of Microorganisms (GCM) 10K type strain sequencing project: providing services to taxonomists for standard genome sequencing and annotation.</title>
        <authorList>
            <consortium name="The Broad Institute Genomics Platform"/>
            <consortium name="The Broad Institute Genome Sequencing Center for Infectious Disease"/>
            <person name="Wu L."/>
            <person name="Ma J."/>
        </authorList>
    </citation>
    <scope>NUCLEOTIDE SEQUENCE [LARGE SCALE GENOMIC DNA]</scope>
    <source>
        <strain evidence="2">JCM 6307</strain>
    </source>
</reference>
<evidence type="ECO:0000313" key="2">
    <source>
        <dbReference type="Proteomes" id="UP001501358"/>
    </source>
</evidence>
<dbReference type="Proteomes" id="UP001501358">
    <property type="component" value="Unassembled WGS sequence"/>
</dbReference>
<organism evidence="1 2">
    <name type="scientific">Streptomyces thermolineatus</name>
    <dbReference type="NCBI Taxonomy" id="44033"/>
    <lineage>
        <taxon>Bacteria</taxon>
        <taxon>Bacillati</taxon>
        <taxon>Actinomycetota</taxon>
        <taxon>Actinomycetes</taxon>
        <taxon>Kitasatosporales</taxon>
        <taxon>Streptomycetaceae</taxon>
        <taxon>Streptomyces</taxon>
    </lineage>
</organism>
<sequence>METTRTTGTAAETAGTAGVVETANRALRELVRLHGDRPWTSAELTELAELRRQWLTAVRSQLVRAA</sequence>
<gene>
    <name evidence="1" type="ORF">GCM10010406_38540</name>
</gene>
<keyword evidence="2" id="KW-1185">Reference proteome</keyword>
<proteinExistence type="predicted"/>
<protein>
    <submittedName>
        <fullName evidence="1">Uncharacterized protein</fullName>
    </submittedName>
</protein>
<comment type="caution">
    <text evidence="1">The sequence shown here is derived from an EMBL/GenBank/DDBJ whole genome shotgun (WGS) entry which is preliminary data.</text>
</comment>
<dbReference type="EMBL" id="BAAATA010000024">
    <property type="protein sequence ID" value="GAA2498271.1"/>
    <property type="molecule type" value="Genomic_DNA"/>
</dbReference>
<accession>A0ABP5ZG50</accession>
<name>A0ABP5ZG50_9ACTN</name>
<evidence type="ECO:0000313" key="1">
    <source>
        <dbReference type="EMBL" id="GAA2498271.1"/>
    </source>
</evidence>